<feature type="region of interest" description="Disordered" evidence="1">
    <location>
        <begin position="49"/>
        <end position="95"/>
    </location>
</feature>
<keyword evidence="3" id="KW-1185">Reference proteome</keyword>
<accession>A0A3Q2ZTC8</accession>
<proteinExistence type="predicted"/>
<dbReference type="GeneTree" id="ENSGT00910000148192"/>
<feature type="compositionally biased region" description="Basic and acidic residues" evidence="1">
    <location>
        <begin position="71"/>
        <end position="95"/>
    </location>
</feature>
<evidence type="ECO:0000313" key="3">
    <source>
        <dbReference type="Proteomes" id="UP000264800"/>
    </source>
</evidence>
<sequence>IYSQPAGAFVGVLDDEAAAQHLNKHLPELPGGHVVQERVENGAEVEEGVAHKVERGDSPQVGRRPVGLGDGGHHETKDLVGEPAHHQRSNDETWKKSRKYASFQLNVWASYLPNSS</sequence>
<dbReference type="AlphaFoldDB" id="A0A3Q2ZTC8"/>
<name>A0A3Q2ZTC8_KRYMA</name>
<evidence type="ECO:0000256" key="1">
    <source>
        <dbReference type="SAM" id="MobiDB-lite"/>
    </source>
</evidence>
<protein>
    <submittedName>
        <fullName evidence="2">Uncharacterized protein</fullName>
    </submittedName>
</protein>
<organism evidence="2 3">
    <name type="scientific">Kryptolebias marmoratus</name>
    <name type="common">Mangrove killifish</name>
    <name type="synonym">Rivulus marmoratus</name>
    <dbReference type="NCBI Taxonomy" id="37003"/>
    <lineage>
        <taxon>Eukaryota</taxon>
        <taxon>Metazoa</taxon>
        <taxon>Chordata</taxon>
        <taxon>Craniata</taxon>
        <taxon>Vertebrata</taxon>
        <taxon>Euteleostomi</taxon>
        <taxon>Actinopterygii</taxon>
        <taxon>Neopterygii</taxon>
        <taxon>Teleostei</taxon>
        <taxon>Neoteleostei</taxon>
        <taxon>Acanthomorphata</taxon>
        <taxon>Ovalentaria</taxon>
        <taxon>Atherinomorphae</taxon>
        <taxon>Cyprinodontiformes</taxon>
        <taxon>Rivulidae</taxon>
        <taxon>Kryptolebias</taxon>
    </lineage>
</organism>
<dbReference type="OMA" id="KPAYHQG"/>
<dbReference type="Ensembl" id="ENSKMAT00000006528.1">
    <property type="protein sequence ID" value="ENSKMAP00000006420.1"/>
    <property type="gene ID" value="ENSKMAG00000004873.1"/>
</dbReference>
<reference evidence="2" key="1">
    <citation type="submission" date="2025-08" db="UniProtKB">
        <authorList>
            <consortium name="Ensembl"/>
        </authorList>
    </citation>
    <scope>IDENTIFICATION</scope>
</reference>
<reference evidence="2" key="2">
    <citation type="submission" date="2025-09" db="UniProtKB">
        <authorList>
            <consortium name="Ensembl"/>
        </authorList>
    </citation>
    <scope>IDENTIFICATION</scope>
</reference>
<dbReference type="Proteomes" id="UP000264800">
    <property type="component" value="Unplaced"/>
</dbReference>
<evidence type="ECO:0000313" key="2">
    <source>
        <dbReference type="Ensembl" id="ENSKMAP00000006420.1"/>
    </source>
</evidence>